<dbReference type="EMBL" id="LFJN01000009">
    <property type="protein sequence ID" value="KPI41454.1"/>
    <property type="molecule type" value="Genomic_DNA"/>
</dbReference>
<dbReference type="AlphaFoldDB" id="A0A0N1P1X2"/>
<name>A0A0N1P1X2_9EURO</name>
<keyword evidence="7" id="KW-1185">Reference proteome</keyword>
<feature type="compositionally biased region" description="Polar residues" evidence="3">
    <location>
        <begin position="24"/>
        <end position="33"/>
    </location>
</feature>
<dbReference type="Pfam" id="PF22725">
    <property type="entry name" value="GFO_IDH_MocA_C3"/>
    <property type="match status" value="1"/>
</dbReference>
<proteinExistence type="inferred from homology"/>
<dbReference type="InterPro" id="IPR000683">
    <property type="entry name" value="Gfo/Idh/MocA-like_OxRdtase_N"/>
</dbReference>
<feature type="compositionally biased region" description="Polar residues" evidence="3">
    <location>
        <begin position="1"/>
        <end position="11"/>
    </location>
</feature>
<gene>
    <name evidence="6" type="ORF">AB675_8995</name>
</gene>
<evidence type="ECO:0000256" key="1">
    <source>
        <dbReference type="ARBA" id="ARBA00010928"/>
    </source>
</evidence>
<dbReference type="RefSeq" id="XP_018001417.1">
    <property type="nucleotide sequence ID" value="XM_018149491.1"/>
</dbReference>
<dbReference type="InterPro" id="IPR055170">
    <property type="entry name" value="GFO_IDH_MocA-like_dom"/>
</dbReference>
<dbReference type="SUPFAM" id="SSF51735">
    <property type="entry name" value="NAD(P)-binding Rossmann-fold domains"/>
    <property type="match status" value="1"/>
</dbReference>
<dbReference type="Pfam" id="PF01408">
    <property type="entry name" value="GFO_IDH_MocA"/>
    <property type="match status" value="1"/>
</dbReference>
<dbReference type="SUPFAM" id="SSF55347">
    <property type="entry name" value="Glyceraldehyde-3-phosphate dehydrogenase-like, C-terminal domain"/>
    <property type="match status" value="1"/>
</dbReference>
<dbReference type="PANTHER" id="PTHR42840">
    <property type="entry name" value="NAD(P)-BINDING ROSSMANN-FOLD SUPERFAMILY PROTEIN-RELATED"/>
    <property type="match status" value="1"/>
</dbReference>
<dbReference type="GO" id="GO:0000166">
    <property type="term" value="F:nucleotide binding"/>
    <property type="evidence" value="ECO:0007669"/>
    <property type="project" value="InterPro"/>
</dbReference>
<dbReference type="InterPro" id="IPR036291">
    <property type="entry name" value="NAD(P)-bd_dom_sf"/>
</dbReference>
<comment type="caution">
    <text evidence="6">The sequence shown here is derived from an EMBL/GenBank/DDBJ whole genome shotgun (WGS) entry which is preliminary data.</text>
</comment>
<feature type="region of interest" description="Disordered" evidence="3">
    <location>
        <begin position="1"/>
        <end position="33"/>
    </location>
</feature>
<dbReference type="OrthoDB" id="446809at2759"/>
<dbReference type="Gene3D" id="3.40.50.720">
    <property type="entry name" value="NAD(P)-binding Rossmann-like Domain"/>
    <property type="match status" value="1"/>
</dbReference>
<protein>
    <submittedName>
        <fullName evidence="6">Putative oxido YrbE</fullName>
    </submittedName>
</protein>
<evidence type="ECO:0000313" key="7">
    <source>
        <dbReference type="Proteomes" id="UP000038010"/>
    </source>
</evidence>
<keyword evidence="2" id="KW-0560">Oxidoreductase</keyword>
<feature type="domain" description="GFO/IDH/MocA-like oxidoreductase" evidence="5">
    <location>
        <begin position="172"/>
        <end position="302"/>
    </location>
</feature>
<dbReference type="STRING" id="1664694.A0A0N1P1X2"/>
<dbReference type="GO" id="GO:0006740">
    <property type="term" value="P:NADPH regeneration"/>
    <property type="evidence" value="ECO:0007669"/>
    <property type="project" value="TreeGrafter"/>
</dbReference>
<dbReference type="GO" id="GO:0016491">
    <property type="term" value="F:oxidoreductase activity"/>
    <property type="evidence" value="ECO:0007669"/>
    <property type="project" value="UniProtKB-KW"/>
</dbReference>
<dbReference type="GeneID" id="28741371"/>
<comment type="similarity">
    <text evidence="1">Belongs to the Gfo/Idh/MocA family.</text>
</comment>
<organism evidence="6 7">
    <name type="scientific">Cyphellophora attinorum</name>
    <dbReference type="NCBI Taxonomy" id="1664694"/>
    <lineage>
        <taxon>Eukaryota</taxon>
        <taxon>Fungi</taxon>
        <taxon>Dikarya</taxon>
        <taxon>Ascomycota</taxon>
        <taxon>Pezizomycotina</taxon>
        <taxon>Eurotiomycetes</taxon>
        <taxon>Chaetothyriomycetidae</taxon>
        <taxon>Chaetothyriales</taxon>
        <taxon>Cyphellophoraceae</taxon>
        <taxon>Cyphellophora</taxon>
    </lineage>
</organism>
<evidence type="ECO:0000259" key="5">
    <source>
        <dbReference type="Pfam" id="PF22725"/>
    </source>
</evidence>
<evidence type="ECO:0000256" key="2">
    <source>
        <dbReference type="ARBA" id="ARBA00023002"/>
    </source>
</evidence>
<evidence type="ECO:0000313" key="6">
    <source>
        <dbReference type="EMBL" id="KPI41454.1"/>
    </source>
</evidence>
<evidence type="ECO:0000256" key="3">
    <source>
        <dbReference type="SAM" id="MobiDB-lite"/>
    </source>
</evidence>
<dbReference type="Proteomes" id="UP000038010">
    <property type="component" value="Unassembled WGS sequence"/>
</dbReference>
<dbReference type="VEuPathDB" id="FungiDB:AB675_8995"/>
<sequence>MAPYIQENTGIVTPPLTAGETDSRSNGYINGHSKGNSKQVLNIGVVGIGRMGQQHALNILNRVPRAKLICACSPAPQDLIWAETNLVPHGVAVYASFEEMINTPGLDAVIISSSNNLHYEHSKPCLQRGIHVLCEKPISQSAEEIEDLITVAEASNTKIMCGFTRRFDDDYLEALRKVREDAIGSPVVIRSQGCEKLDLSDFNRTYLLGAGKVSGFFLDSFIHDIDLSLAFLEADGQTPIPRSVCALGSSVHFKELEKLGDADNAVGIIQFWGGQISFHYNSRTAAAGYDNQTEVFGTKGKISVNLVSKRNRVEVSDGNGIHIEAMPGWADKYKESFVEEVVQFADAILQERPLPVPMRSCVTSLSIAKALQDSLRSGKKIEFDESGRRLS</sequence>
<dbReference type="GO" id="GO:0005737">
    <property type="term" value="C:cytoplasm"/>
    <property type="evidence" value="ECO:0007669"/>
    <property type="project" value="TreeGrafter"/>
</dbReference>
<evidence type="ECO:0000259" key="4">
    <source>
        <dbReference type="Pfam" id="PF01408"/>
    </source>
</evidence>
<dbReference type="PANTHER" id="PTHR42840:SF3">
    <property type="entry name" value="BINDING ROSSMANN FOLD OXIDOREDUCTASE, PUTATIVE (AFU_ORTHOLOGUE AFUA_2G10240)-RELATED"/>
    <property type="match status" value="1"/>
</dbReference>
<feature type="domain" description="Gfo/Idh/MocA-like oxidoreductase N-terminal" evidence="4">
    <location>
        <begin position="41"/>
        <end position="163"/>
    </location>
</feature>
<accession>A0A0N1P1X2</accession>
<reference evidence="6 7" key="1">
    <citation type="submission" date="2015-06" db="EMBL/GenBank/DDBJ databases">
        <title>Draft genome of the ant-associated black yeast Phialophora attae CBS 131958.</title>
        <authorList>
            <person name="Moreno L.F."/>
            <person name="Stielow B.J."/>
            <person name="de Hoog S."/>
            <person name="Vicente V.A."/>
            <person name="Weiss V.A."/>
            <person name="de Vries M."/>
            <person name="Cruz L.M."/>
            <person name="Souza E.M."/>
        </authorList>
    </citation>
    <scope>NUCLEOTIDE SEQUENCE [LARGE SCALE GENOMIC DNA]</scope>
    <source>
        <strain evidence="6 7">CBS 131958</strain>
    </source>
</reference>
<dbReference type="Gene3D" id="3.30.360.10">
    <property type="entry name" value="Dihydrodipicolinate Reductase, domain 2"/>
    <property type="match status" value="1"/>
</dbReference>